<evidence type="ECO:0000313" key="1">
    <source>
        <dbReference type="EMBL" id="MPC94323.1"/>
    </source>
</evidence>
<sequence>MGEGETVEYGVLKCERYDRDRREMMQVIMTELEHNRNERVEKTGKEWMVMLLGLCGERSEKMIEAVKEYLERMWRARSCQSKGLALKQSQATCSIKTKIKIINHFTPM</sequence>
<evidence type="ECO:0000313" key="2">
    <source>
        <dbReference type="Proteomes" id="UP000324222"/>
    </source>
</evidence>
<dbReference type="AlphaFoldDB" id="A0A5B7JIX5"/>
<reference evidence="1 2" key="1">
    <citation type="submission" date="2019-05" db="EMBL/GenBank/DDBJ databases">
        <title>Another draft genome of Portunus trituberculatus and its Hox gene families provides insights of decapod evolution.</title>
        <authorList>
            <person name="Jeong J.-H."/>
            <person name="Song I."/>
            <person name="Kim S."/>
            <person name="Choi T."/>
            <person name="Kim D."/>
            <person name="Ryu S."/>
            <person name="Kim W."/>
        </authorList>
    </citation>
    <scope>NUCLEOTIDE SEQUENCE [LARGE SCALE GENOMIC DNA]</scope>
    <source>
        <tissue evidence="1">Muscle</tissue>
    </source>
</reference>
<dbReference type="Proteomes" id="UP000324222">
    <property type="component" value="Unassembled WGS sequence"/>
</dbReference>
<proteinExistence type="predicted"/>
<accession>A0A5B7JIX5</accession>
<dbReference type="EMBL" id="VSRR010098057">
    <property type="protein sequence ID" value="MPC94323.1"/>
    <property type="molecule type" value="Genomic_DNA"/>
</dbReference>
<protein>
    <submittedName>
        <fullName evidence="1">Uncharacterized protein</fullName>
    </submittedName>
</protein>
<keyword evidence="2" id="KW-1185">Reference proteome</keyword>
<name>A0A5B7JIX5_PORTR</name>
<comment type="caution">
    <text evidence="1">The sequence shown here is derived from an EMBL/GenBank/DDBJ whole genome shotgun (WGS) entry which is preliminary data.</text>
</comment>
<gene>
    <name evidence="1" type="ORF">E2C01_089487</name>
</gene>
<organism evidence="1 2">
    <name type="scientific">Portunus trituberculatus</name>
    <name type="common">Swimming crab</name>
    <name type="synonym">Neptunus trituberculatus</name>
    <dbReference type="NCBI Taxonomy" id="210409"/>
    <lineage>
        <taxon>Eukaryota</taxon>
        <taxon>Metazoa</taxon>
        <taxon>Ecdysozoa</taxon>
        <taxon>Arthropoda</taxon>
        <taxon>Crustacea</taxon>
        <taxon>Multicrustacea</taxon>
        <taxon>Malacostraca</taxon>
        <taxon>Eumalacostraca</taxon>
        <taxon>Eucarida</taxon>
        <taxon>Decapoda</taxon>
        <taxon>Pleocyemata</taxon>
        <taxon>Brachyura</taxon>
        <taxon>Eubrachyura</taxon>
        <taxon>Portunoidea</taxon>
        <taxon>Portunidae</taxon>
        <taxon>Portuninae</taxon>
        <taxon>Portunus</taxon>
    </lineage>
</organism>